<dbReference type="GO" id="GO:0005085">
    <property type="term" value="F:guanyl-nucleotide exchange factor activity"/>
    <property type="evidence" value="ECO:0007669"/>
    <property type="project" value="TreeGrafter"/>
</dbReference>
<dbReference type="InterPro" id="IPR001715">
    <property type="entry name" value="CH_dom"/>
</dbReference>
<evidence type="ECO:0000259" key="2">
    <source>
        <dbReference type="Pfam" id="PF00307"/>
    </source>
</evidence>
<reference evidence="4" key="1">
    <citation type="submission" date="2015-01" db="EMBL/GenBank/DDBJ databases">
        <authorList>
            <person name="Aksoy S."/>
            <person name="Warren W."/>
            <person name="Wilson R.K."/>
        </authorList>
    </citation>
    <scope>NUCLEOTIDE SEQUENCE [LARGE SCALE GENOMIC DNA]</scope>
    <source>
        <strain evidence="4">IAEA</strain>
    </source>
</reference>
<feature type="domain" description="Calponin-homology (CH)" evidence="2">
    <location>
        <begin position="41"/>
        <end position="100"/>
    </location>
</feature>
<dbReference type="Gene3D" id="1.10.418.10">
    <property type="entry name" value="Calponin-like domain"/>
    <property type="match status" value="1"/>
</dbReference>
<reference evidence="3" key="2">
    <citation type="submission" date="2020-05" db="UniProtKB">
        <authorList>
            <consortium name="EnsemblMetazoa"/>
        </authorList>
    </citation>
    <scope>IDENTIFICATION</scope>
    <source>
        <strain evidence="3">IAEA</strain>
    </source>
</reference>
<feature type="region of interest" description="Disordered" evidence="1">
    <location>
        <begin position="194"/>
        <end position="213"/>
    </location>
</feature>
<dbReference type="Proteomes" id="UP000092460">
    <property type="component" value="Unassembled WGS sequence"/>
</dbReference>
<sequence length="350" mass="39782">MHVKGHMERPGYGSKCDGMGNLRRNYSLSLRNIDYYLLNQFVCFFVSFQFLCCKNIKLFLDVCRNHFKVRESDLFDPNMLYDLTNFHRVLITLSKLSQCAKVQQLHPKLEGFNLQLSPSERSHSDEDIYKDLHSTDIKKSDSFDTSSEYFDHISQNGSLSVEDENSDITNENGTENTEDYIEDTVSVLSETIDDEKPPVQNTGSLPSTTTTTITTTPTITTTTITTTTNKITGKVSNAPPLGLSTRSASSSGMGNLDFNSSHDSNNQQLQKVAATVYNYQQIDAEDMGHEYLNAIYSEEDEKVYEDLCYVTFSTHKVAEVCIQFLLKKKRKKKKKKNEKYAFVVGKEEMI</sequence>
<evidence type="ECO:0000256" key="1">
    <source>
        <dbReference type="SAM" id="MobiDB-lite"/>
    </source>
</evidence>
<organism evidence="3 4">
    <name type="scientific">Glossina palpalis gambiensis</name>
    <dbReference type="NCBI Taxonomy" id="67801"/>
    <lineage>
        <taxon>Eukaryota</taxon>
        <taxon>Metazoa</taxon>
        <taxon>Ecdysozoa</taxon>
        <taxon>Arthropoda</taxon>
        <taxon>Hexapoda</taxon>
        <taxon>Insecta</taxon>
        <taxon>Pterygota</taxon>
        <taxon>Neoptera</taxon>
        <taxon>Endopterygota</taxon>
        <taxon>Diptera</taxon>
        <taxon>Brachycera</taxon>
        <taxon>Muscomorpha</taxon>
        <taxon>Hippoboscoidea</taxon>
        <taxon>Glossinidae</taxon>
        <taxon>Glossina</taxon>
    </lineage>
</organism>
<dbReference type="VEuPathDB" id="VectorBase:GPPI004879"/>
<dbReference type="PANTHER" id="PTHR45818">
    <property type="entry name" value="PROTEIN VAV"/>
    <property type="match status" value="1"/>
</dbReference>
<protein>
    <recommendedName>
        <fullName evidence="2">Calponin-homology (CH) domain-containing protein</fullName>
    </recommendedName>
</protein>
<accession>A0A1B0AQH4</accession>
<keyword evidence="4" id="KW-1185">Reference proteome</keyword>
<dbReference type="EMBL" id="JXJN01001873">
    <property type="status" value="NOT_ANNOTATED_CDS"/>
    <property type="molecule type" value="Genomic_DNA"/>
</dbReference>
<evidence type="ECO:0000313" key="3">
    <source>
        <dbReference type="EnsemblMetazoa" id="GPPI004879-PA"/>
    </source>
</evidence>
<dbReference type="InterPro" id="IPR036872">
    <property type="entry name" value="CH_dom_sf"/>
</dbReference>
<dbReference type="STRING" id="67801.A0A1B0AQH4"/>
<dbReference type="SUPFAM" id="SSF47576">
    <property type="entry name" value="Calponin-homology domain, CH-domain"/>
    <property type="match status" value="1"/>
</dbReference>
<dbReference type="EnsemblMetazoa" id="GPPI004879-RA">
    <property type="protein sequence ID" value="GPPI004879-PA"/>
    <property type="gene ID" value="GPPI004879"/>
</dbReference>
<dbReference type="Pfam" id="PF00307">
    <property type="entry name" value="CH"/>
    <property type="match status" value="1"/>
</dbReference>
<proteinExistence type="predicted"/>
<name>A0A1B0AQH4_9MUSC</name>
<dbReference type="GO" id="GO:0005737">
    <property type="term" value="C:cytoplasm"/>
    <property type="evidence" value="ECO:0007669"/>
    <property type="project" value="TreeGrafter"/>
</dbReference>
<dbReference type="GO" id="GO:0016477">
    <property type="term" value="P:cell migration"/>
    <property type="evidence" value="ECO:0007669"/>
    <property type="project" value="TreeGrafter"/>
</dbReference>
<dbReference type="AlphaFoldDB" id="A0A1B0AQH4"/>
<evidence type="ECO:0000313" key="4">
    <source>
        <dbReference type="Proteomes" id="UP000092460"/>
    </source>
</evidence>
<dbReference type="PANTHER" id="PTHR45818:SF3">
    <property type="entry name" value="PROTEIN VAV"/>
    <property type="match status" value="1"/>
</dbReference>